<keyword evidence="3" id="KW-1185">Reference proteome</keyword>
<gene>
    <name evidence="2" type="ORF">GMARGA_LOCUS37316</name>
</gene>
<reference evidence="2 3" key="1">
    <citation type="submission" date="2021-06" db="EMBL/GenBank/DDBJ databases">
        <authorList>
            <person name="Kallberg Y."/>
            <person name="Tangrot J."/>
            <person name="Rosling A."/>
        </authorList>
    </citation>
    <scope>NUCLEOTIDE SEQUENCE [LARGE SCALE GENOMIC DNA]</scope>
    <source>
        <strain evidence="2 3">120-4 pot B 10/14</strain>
    </source>
</reference>
<protein>
    <submittedName>
        <fullName evidence="2">5970_t:CDS:1</fullName>
    </submittedName>
</protein>
<sequence>LEAVWKQRPGGQNKRSLLVFDSFEGHFTTIVKNKCYNINTVLGVIPGGFISVVQPLDINNSKNYLIKSNQTEEEEECIIDLVDENKKNEESIATTSVLMQIPKEVI</sequence>
<comment type="caution">
    <text evidence="2">The sequence shown here is derived from an EMBL/GenBank/DDBJ whole genome shotgun (WGS) entry which is preliminary data.</text>
</comment>
<dbReference type="InterPro" id="IPR004875">
    <property type="entry name" value="DDE_SF_endonuclease_dom"/>
</dbReference>
<organism evidence="2 3">
    <name type="scientific">Gigaspora margarita</name>
    <dbReference type="NCBI Taxonomy" id="4874"/>
    <lineage>
        <taxon>Eukaryota</taxon>
        <taxon>Fungi</taxon>
        <taxon>Fungi incertae sedis</taxon>
        <taxon>Mucoromycota</taxon>
        <taxon>Glomeromycotina</taxon>
        <taxon>Glomeromycetes</taxon>
        <taxon>Diversisporales</taxon>
        <taxon>Gigasporaceae</taxon>
        <taxon>Gigaspora</taxon>
    </lineage>
</organism>
<name>A0ABN7X0H6_GIGMA</name>
<evidence type="ECO:0000259" key="1">
    <source>
        <dbReference type="Pfam" id="PF03184"/>
    </source>
</evidence>
<proteinExistence type="predicted"/>
<dbReference type="EMBL" id="CAJVQB010077214">
    <property type="protein sequence ID" value="CAG8844822.1"/>
    <property type="molecule type" value="Genomic_DNA"/>
</dbReference>
<dbReference type="Proteomes" id="UP000789901">
    <property type="component" value="Unassembled WGS sequence"/>
</dbReference>
<feature type="non-terminal residue" evidence="2">
    <location>
        <position position="1"/>
    </location>
</feature>
<feature type="domain" description="DDE-1" evidence="1">
    <location>
        <begin position="1"/>
        <end position="58"/>
    </location>
</feature>
<dbReference type="Pfam" id="PF03184">
    <property type="entry name" value="DDE_1"/>
    <property type="match status" value="1"/>
</dbReference>
<evidence type="ECO:0000313" key="2">
    <source>
        <dbReference type="EMBL" id="CAG8844822.1"/>
    </source>
</evidence>
<evidence type="ECO:0000313" key="3">
    <source>
        <dbReference type="Proteomes" id="UP000789901"/>
    </source>
</evidence>
<accession>A0ABN7X0H6</accession>